<sequence length="980" mass="108293">MVRRASLRVDGYVFLLPEQVDGITEYPFYANVMALSSESATTRSIDLDDPVNCDIDVAEARSAVVTKVEATRTRLRKLLRQAAWTESAARFWHGQVVGIEGRLARLQLEDRVVLVEPARLTPVAPVVAILLLRVPLHAPMSRDGLLERQATILARILDGSAGSPASNAIPTLLEGLVEPSDMPDGHSTCQWIDPRSGQTRTFRVQHAVDYAFVMDGSQPAPTALRLSVGSSFCSDPRFINTASAVRHRDTSIPLSPTASVDQVSSIVSLFAQELDEHSVPVKQDPEHNVPVGRVQFEPSPDLHASHDNPAPAHPPARRSPLAGQATVQSSISANRASPSLDARIMEQLLQQPELLAHFVQVIATAGTSRTTAPATGAESARRTSKYAFTPTSIQAVVHDYITSPEHRGKHPYVFVESVIHALAVRFQPHPGILIRLYDFQFGMLGLSILHFAPFGVQQRMMWLNAGGVNMQNFSAGVAAPKPPVASSVGDLVDAARMLCRYGQEFFVQPVRDVLEALLDFLQQLDGWDSWMPSDLPHLVYWANSVLEQFRSHVHASDGDVHTSSLQTIQRLSLNDGELQNVMHALTRRSAHCVQSQGQANGTYLVVNLSLLHQWQDVQCSPFGAVEKKGVDPQQEVRPIHDLSFPESTSTNDFFDATCAPDSNYISVAALARRIEWLATTNPSVGIRILKGDVKSAFRHLMLHAEHVRWMGATLPAEDALVIDLAATFGWSGSPAYYGAFSGAITWLVGTNSPATVSDSDDSEAFFGYEWVDDHILIEPDRDNRLELAESTLRLSMMAVLGPNSINDAKFSPWSTELQALGLVWNTVDRTVSMPLDKVQKCRGRVEALLCAERATKQQLQKLLGSLRHLTTCLRSAKPFFQQLQSACTRLQSFQSVRLNDSSRRDLQWFYHILSDGHLDNLPLRFFGTLPVPTINLYMDASDAGLVVLHPSRNEFIQIRFDDEEIRLIKSAESPRFTINE</sequence>
<accession>A0A6A4C8D4</accession>
<dbReference type="PANTHER" id="PTHR33050:SF7">
    <property type="entry name" value="RIBONUCLEASE H"/>
    <property type="match status" value="1"/>
</dbReference>
<organism evidence="2 3">
    <name type="scientific">Phytophthora rubi</name>
    <dbReference type="NCBI Taxonomy" id="129364"/>
    <lineage>
        <taxon>Eukaryota</taxon>
        <taxon>Sar</taxon>
        <taxon>Stramenopiles</taxon>
        <taxon>Oomycota</taxon>
        <taxon>Peronosporomycetes</taxon>
        <taxon>Peronosporales</taxon>
        <taxon>Peronosporaceae</taxon>
        <taxon>Phytophthora</taxon>
    </lineage>
</organism>
<comment type="caution">
    <text evidence="2">The sequence shown here is derived from an EMBL/GenBank/DDBJ whole genome shotgun (WGS) entry which is preliminary data.</text>
</comment>
<dbReference type="InterPro" id="IPR052055">
    <property type="entry name" value="Hepadnavirus_pol/RT"/>
</dbReference>
<evidence type="ECO:0000256" key="1">
    <source>
        <dbReference type="SAM" id="MobiDB-lite"/>
    </source>
</evidence>
<keyword evidence="3" id="KW-1185">Reference proteome</keyword>
<evidence type="ECO:0000313" key="3">
    <source>
        <dbReference type="Proteomes" id="UP000434957"/>
    </source>
</evidence>
<feature type="compositionally biased region" description="Polar residues" evidence="1">
    <location>
        <begin position="325"/>
        <end position="334"/>
    </location>
</feature>
<gene>
    <name evidence="2" type="ORF">PR003_g26608</name>
</gene>
<dbReference type="SUPFAM" id="SSF56672">
    <property type="entry name" value="DNA/RNA polymerases"/>
    <property type="match status" value="1"/>
</dbReference>
<name>A0A6A4C8D4_9STRA</name>
<dbReference type="PANTHER" id="PTHR33050">
    <property type="entry name" value="REVERSE TRANSCRIPTASE DOMAIN-CONTAINING PROTEIN"/>
    <property type="match status" value="1"/>
</dbReference>
<dbReference type="AlphaFoldDB" id="A0A6A4C8D4"/>
<feature type="compositionally biased region" description="Basic and acidic residues" evidence="1">
    <location>
        <begin position="278"/>
        <end position="287"/>
    </location>
</feature>
<dbReference type="Proteomes" id="UP000434957">
    <property type="component" value="Unassembled WGS sequence"/>
</dbReference>
<feature type="region of interest" description="Disordered" evidence="1">
    <location>
        <begin position="278"/>
        <end position="334"/>
    </location>
</feature>
<reference evidence="2 3" key="1">
    <citation type="submission" date="2018-08" db="EMBL/GenBank/DDBJ databases">
        <title>Genomic investigation of the strawberry pathogen Phytophthora fragariae indicates pathogenicity is determined by transcriptional variation in three key races.</title>
        <authorList>
            <person name="Adams T.M."/>
            <person name="Armitage A.D."/>
            <person name="Sobczyk M.K."/>
            <person name="Bates H.J."/>
            <person name="Dunwell J.M."/>
            <person name="Nellist C.F."/>
            <person name="Harrison R.J."/>
        </authorList>
    </citation>
    <scope>NUCLEOTIDE SEQUENCE [LARGE SCALE GENOMIC DNA]</scope>
    <source>
        <strain evidence="2 3">SCRP333</strain>
    </source>
</reference>
<proteinExistence type="predicted"/>
<evidence type="ECO:0000313" key="2">
    <source>
        <dbReference type="EMBL" id="KAE9285354.1"/>
    </source>
</evidence>
<dbReference type="InterPro" id="IPR043502">
    <property type="entry name" value="DNA/RNA_pol_sf"/>
</dbReference>
<dbReference type="EMBL" id="QXFT01003485">
    <property type="protein sequence ID" value="KAE9285354.1"/>
    <property type="molecule type" value="Genomic_DNA"/>
</dbReference>
<protein>
    <submittedName>
        <fullName evidence="2">Uncharacterized protein</fullName>
    </submittedName>
</protein>